<dbReference type="AlphaFoldDB" id="A0A081NM43"/>
<feature type="domain" description="Peptidase S9A N-terminal" evidence="6">
    <location>
        <begin position="9"/>
        <end position="418"/>
    </location>
</feature>
<dbReference type="OrthoDB" id="9801421at2"/>
<dbReference type="RefSeq" id="WP_034833395.1">
    <property type="nucleotide sequence ID" value="NZ_JOKH01000001.1"/>
</dbReference>
<evidence type="ECO:0008006" key="9">
    <source>
        <dbReference type="Google" id="ProtNLM"/>
    </source>
</evidence>
<evidence type="ECO:0000256" key="1">
    <source>
        <dbReference type="ARBA" id="ARBA00005228"/>
    </source>
</evidence>
<dbReference type="SUPFAM" id="SSF50993">
    <property type="entry name" value="Peptidase/esterase 'gauge' domain"/>
    <property type="match status" value="1"/>
</dbReference>
<dbReference type="Gene3D" id="2.130.10.120">
    <property type="entry name" value="Prolyl oligopeptidase, N-terminal domain"/>
    <property type="match status" value="1"/>
</dbReference>
<dbReference type="PANTHER" id="PTHR11757">
    <property type="entry name" value="PROTEASE FAMILY S9A OLIGOPEPTIDASE"/>
    <property type="match status" value="1"/>
</dbReference>
<evidence type="ECO:0000313" key="7">
    <source>
        <dbReference type="EMBL" id="KEQ19516.1"/>
    </source>
</evidence>
<keyword evidence="2" id="KW-0645">Protease</keyword>
<dbReference type="InterPro" id="IPR051543">
    <property type="entry name" value="Serine_Peptidase_S9A"/>
</dbReference>
<dbReference type="Pfam" id="PF00326">
    <property type="entry name" value="Peptidase_S9"/>
    <property type="match status" value="1"/>
</dbReference>
<feature type="domain" description="Peptidase S9 prolyl oligopeptidase catalytic" evidence="5">
    <location>
        <begin position="487"/>
        <end position="699"/>
    </location>
</feature>
<dbReference type="Proteomes" id="UP000028073">
    <property type="component" value="Unassembled WGS sequence"/>
</dbReference>
<evidence type="ECO:0000259" key="6">
    <source>
        <dbReference type="Pfam" id="PF02897"/>
    </source>
</evidence>
<dbReference type="InterPro" id="IPR001375">
    <property type="entry name" value="Peptidase_S9_cat"/>
</dbReference>
<dbReference type="PANTHER" id="PTHR11757:SF19">
    <property type="entry name" value="PROLYL ENDOPEPTIDASE-LIKE"/>
    <property type="match status" value="1"/>
</dbReference>
<dbReference type="SUPFAM" id="SSF53474">
    <property type="entry name" value="alpha/beta-Hydrolases"/>
    <property type="match status" value="1"/>
</dbReference>
<comment type="similarity">
    <text evidence="1">Belongs to the peptidase S9A family.</text>
</comment>
<dbReference type="Pfam" id="PF02897">
    <property type="entry name" value="Peptidase_S9_N"/>
    <property type="match status" value="1"/>
</dbReference>
<dbReference type="PRINTS" id="PR00862">
    <property type="entry name" value="PROLIGOPTASE"/>
</dbReference>
<dbReference type="GO" id="GO:0004252">
    <property type="term" value="F:serine-type endopeptidase activity"/>
    <property type="evidence" value="ECO:0007669"/>
    <property type="project" value="InterPro"/>
</dbReference>
<protein>
    <recommendedName>
        <fullName evidence="9">Protease 2</fullName>
    </recommendedName>
</protein>
<proteinExistence type="inferred from homology"/>
<keyword evidence="4" id="KW-0720">Serine protease</keyword>
<gene>
    <name evidence="7" type="ORF">GZ78_06245</name>
</gene>
<dbReference type="GO" id="GO:0006508">
    <property type="term" value="P:proteolysis"/>
    <property type="evidence" value="ECO:0007669"/>
    <property type="project" value="UniProtKB-KW"/>
</dbReference>
<dbReference type="EMBL" id="JOKH01000001">
    <property type="protein sequence ID" value="KEQ19516.1"/>
    <property type="molecule type" value="Genomic_DNA"/>
</dbReference>
<dbReference type="eggNOG" id="COG1770">
    <property type="taxonomic scope" value="Bacteria"/>
</dbReference>
<evidence type="ECO:0000256" key="4">
    <source>
        <dbReference type="ARBA" id="ARBA00022825"/>
    </source>
</evidence>
<evidence type="ECO:0000259" key="5">
    <source>
        <dbReference type="Pfam" id="PF00326"/>
    </source>
</evidence>
<accession>A0A081NM43</accession>
<reference evidence="7 8" key="1">
    <citation type="submission" date="2014-06" db="EMBL/GenBank/DDBJ databases">
        <title>Whole Genome Sequences of Three Symbiotic Endozoicomonas Bacteria.</title>
        <authorList>
            <person name="Neave M.J."/>
            <person name="Apprill A."/>
            <person name="Voolstra C.R."/>
        </authorList>
    </citation>
    <scope>NUCLEOTIDE SEQUENCE [LARGE SCALE GENOMIC DNA]</scope>
    <source>
        <strain evidence="7 8">DSM 25634</strain>
    </source>
</reference>
<evidence type="ECO:0000256" key="3">
    <source>
        <dbReference type="ARBA" id="ARBA00022801"/>
    </source>
</evidence>
<dbReference type="InterPro" id="IPR029058">
    <property type="entry name" value="AB_hydrolase_fold"/>
</dbReference>
<comment type="caution">
    <text evidence="7">The sequence shown here is derived from an EMBL/GenBank/DDBJ whole genome shotgun (WGS) entry which is preliminary data.</text>
</comment>
<dbReference type="InterPro" id="IPR002470">
    <property type="entry name" value="Peptidase_S9A"/>
</dbReference>
<evidence type="ECO:0000256" key="2">
    <source>
        <dbReference type="ARBA" id="ARBA00022670"/>
    </source>
</evidence>
<evidence type="ECO:0000313" key="8">
    <source>
        <dbReference type="Proteomes" id="UP000028073"/>
    </source>
</evidence>
<sequence length="700" mass="80292">MKAPVASKKPYEIVQHGIRRVDDYHWLRDENWQKFIAGDLDFADPAVLEHIQSENAYKDELMKGYKDVEETLYGEVLSRIKEDDESWPYKEGDYFYYSREEKGKDYPILCRKQGSRKAAEEIYFDINKEAEGKELYIFGASGTNVNQTHFAYSFNLTGSMEKTVRVRDLNTGQDLDWEFPNSNGSFLWHGNEHLYIVERDESGRGRDVYKVNIHSGVAEKELIFSKPEAYDNMFLSLSRTNDREYFMIHLDSGSTHVVYLADRKSDQFEKFAVGENDVSFSLEHYRGDFYILTNQGGANDFKVMKCPTDSQVADASAKWAQENWLEFIPEQKNLCLSSIHFYSHFLVVERKNNQNVLDEVVVMDMNSKAFSTLSMPDEAYCLEFYGDWDHKATVVRLDYDSPIAPNTVFELNLESSALTEVYRKDVPNFDSSLYEVKREFAQARDGQQIPLTIIYRKGTKRDGSNKAMVYGYGSYGYGMSAGFSSPKFSLIDRGFVYVIAHIRGGDDKGYDWYLNGKMQHKMNTFNDFIDGCEHLIDRNYTTKGQISINGGSAGGLLMGAVTNLRPDLFGCVVADVAFVDVINTISDASLPLTAPEWEEWGNPITSKEDFEYISGYSPYDNVEAKDYPPMLYNSGISDEQVTYWEPAKMVAKLRALKTDDHPLILNMKMHAGHAGASKRYEWIEDIAFDYAFILKCFDMR</sequence>
<dbReference type="InterPro" id="IPR023302">
    <property type="entry name" value="Pept_S9A_N"/>
</dbReference>
<organism evidence="7 8">
    <name type="scientific">Endozoicomonas numazuensis</name>
    <dbReference type="NCBI Taxonomy" id="1137799"/>
    <lineage>
        <taxon>Bacteria</taxon>
        <taxon>Pseudomonadati</taxon>
        <taxon>Pseudomonadota</taxon>
        <taxon>Gammaproteobacteria</taxon>
        <taxon>Oceanospirillales</taxon>
        <taxon>Endozoicomonadaceae</taxon>
        <taxon>Endozoicomonas</taxon>
    </lineage>
</organism>
<keyword evidence="3" id="KW-0378">Hydrolase</keyword>
<dbReference type="Gene3D" id="3.40.50.1820">
    <property type="entry name" value="alpha/beta hydrolase"/>
    <property type="match status" value="1"/>
</dbReference>
<name>A0A081NM43_9GAMM</name>
<keyword evidence="8" id="KW-1185">Reference proteome</keyword>